<dbReference type="Proteomes" id="UP000249518">
    <property type="component" value="Unassembled WGS sequence"/>
</dbReference>
<sequence>MKKIIALLFVICFISCQDKEVITTLSGKIAGTDSKEIELEGINFSKKIPLQANGTFADTLELPYDGMYYLLLSDEKSYYVYLENGFSLN</sequence>
<evidence type="ECO:0000313" key="1">
    <source>
        <dbReference type="EMBL" id="RAR47399.1"/>
    </source>
</evidence>
<proteinExistence type="predicted"/>
<comment type="caution">
    <text evidence="1">The sequence shown here is derived from an EMBL/GenBank/DDBJ whole genome shotgun (WGS) entry which is preliminary data.</text>
</comment>
<keyword evidence="2" id="KW-1185">Reference proteome</keyword>
<protein>
    <submittedName>
        <fullName evidence="1">Uncharacterized protein</fullName>
    </submittedName>
</protein>
<gene>
    <name evidence="1" type="ORF">B0I10_10972</name>
</gene>
<dbReference type="EMBL" id="QLSV01000009">
    <property type="protein sequence ID" value="RAR47399.1"/>
    <property type="molecule type" value="Genomic_DNA"/>
</dbReference>
<name>A0A328WX21_9FLAO</name>
<reference evidence="1 2" key="1">
    <citation type="submission" date="2018-06" db="EMBL/GenBank/DDBJ databases">
        <title>Genomic Encyclopedia of Type Strains, Phase III (KMG-III): the genomes of soil and plant-associated and newly described type strains.</title>
        <authorList>
            <person name="Whitman W."/>
        </authorList>
    </citation>
    <scope>NUCLEOTIDE SEQUENCE [LARGE SCALE GENOMIC DNA]</scope>
    <source>
        <strain evidence="1 2">CGMCC 1.12504</strain>
    </source>
</reference>
<dbReference type="AlphaFoldDB" id="A0A328WX21"/>
<dbReference type="RefSeq" id="WP_112086409.1">
    <property type="nucleotide sequence ID" value="NZ_QLSV01000009.1"/>
</dbReference>
<evidence type="ECO:0000313" key="2">
    <source>
        <dbReference type="Proteomes" id="UP000249518"/>
    </source>
</evidence>
<organism evidence="1 2">
    <name type="scientific">Flavobacterium lacus</name>
    <dbReference type="NCBI Taxonomy" id="1353778"/>
    <lineage>
        <taxon>Bacteria</taxon>
        <taxon>Pseudomonadati</taxon>
        <taxon>Bacteroidota</taxon>
        <taxon>Flavobacteriia</taxon>
        <taxon>Flavobacteriales</taxon>
        <taxon>Flavobacteriaceae</taxon>
        <taxon>Flavobacterium</taxon>
    </lineage>
</organism>
<dbReference type="OrthoDB" id="1272911at2"/>
<accession>A0A328WX21</accession>